<accession>A0A928VTZ5</accession>
<proteinExistence type="predicted"/>
<evidence type="ECO:0000313" key="3">
    <source>
        <dbReference type="Proteomes" id="UP000621799"/>
    </source>
</evidence>
<name>A0A928VTZ5_9CYAN</name>
<dbReference type="EMBL" id="JADEXN010000007">
    <property type="protein sequence ID" value="MBE9039374.1"/>
    <property type="molecule type" value="Genomic_DNA"/>
</dbReference>
<gene>
    <name evidence="2" type="ORF">IQ235_01005</name>
</gene>
<keyword evidence="3" id="KW-1185">Reference proteome</keyword>
<dbReference type="Proteomes" id="UP000621799">
    <property type="component" value="Unassembled WGS sequence"/>
</dbReference>
<feature type="transmembrane region" description="Helical" evidence="1">
    <location>
        <begin position="126"/>
        <end position="145"/>
    </location>
</feature>
<evidence type="ECO:0000313" key="2">
    <source>
        <dbReference type="EMBL" id="MBE9039374.1"/>
    </source>
</evidence>
<keyword evidence="1" id="KW-0812">Transmembrane</keyword>
<sequence>MKLNNVHLMQSARKCSKTIPLKSYLAFKKCIQKLRQNGCLSEEIPLTGDRLFAFAIDGDWVAVAQRQECRNWRGSRIFKIGILDLIPASQFQPPSNRLTIEITPREINWMKTVIKAIAPLLDRPHLPALAGALTATAIAIFAVAYKYQGKVTLKMETDGTKVNNVFTIDGRQPQ</sequence>
<dbReference type="AlphaFoldDB" id="A0A928VTZ5"/>
<keyword evidence="1" id="KW-0472">Membrane</keyword>
<keyword evidence="1" id="KW-1133">Transmembrane helix</keyword>
<organism evidence="2 3">
    <name type="scientific">Zarconia navalis LEGE 11467</name>
    <dbReference type="NCBI Taxonomy" id="1828826"/>
    <lineage>
        <taxon>Bacteria</taxon>
        <taxon>Bacillati</taxon>
        <taxon>Cyanobacteriota</taxon>
        <taxon>Cyanophyceae</taxon>
        <taxon>Oscillatoriophycideae</taxon>
        <taxon>Oscillatoriales</taxon>
        <taxon>Oscillatoriales incertae sedis</taxon>
        <taxon>Zarconia</taxon>
        <taxon>Zarconia navalis</taxon>
    </lineage>
</organism>
<evidence type="ECO:0000256" key="1">
    <source>
        <dbReference type="SAM" id="Phobius"/>
    </source>
</evidence>
<protein>
    <submittedName>
        <fullName evidence="2">Uncharacterized protein</fullName>
    </submittedName>
</protein>
<dbReference type="RefSeq" id="WP_264319636.1">
    <property type="nucleotide sequence ID" value="NZ_JADEXN010000007.1"/>
</dbReference>
<reference evidence="2" key="1">
    <citation type="submission" date="2020-10" db="EMBL/GenBank/DDBJ databases">
        <authorList>
            <person name="Castelo-Branco R."/>
            <person name="Eusebio N."/>
            <person name="Adriana R."/>
            <person name="Vieira A."/>
            <person name="Brugerolle De Fraissinette N."/>
            <person name="Rezende De Castro R."/>
            <person name="Schneider M.P."/>
            <person name="Vasconcelos V."/>
            <person name="Leao P.N."/>
        </authorList>
    </citation>
    <scope>NUCLEOTIDE SEQUENCE</scope>
    <source>
        <strain evidence="2">LEGE 11467</strain>
    </source>
</reference>
<comment type="caution">
    <text evidence="2">The sequence shown here is derived from an EMBL/GenBank/DDBJ whole genome shotgun (WGS) entry which is preliminary data.</text>
</comment>